<comment type="function">
    <text evidence="7">Catalyzes the transfer of the diacylglyceryl group from phosphatidylglycerol to the sulfhydryl group of the N-terminal cysteine of a prolipoprotein, the first step in the formation of mature lipoproteins.</text>
</comment>
<dbReference type="PROSITE" id="PS01311">
    <property type="entry name" value="LGT"/>
    <property type="match status" value="1"/>
</dbReference>
<dbReference type="UniPathway" id="UPA00664"/>
<feature type="transmembrane region" description="Helical" evidence="7">
    <location>
        <begin position="201"/>
        <end position="218"/>
    </location>
</feature>
<feature type="compositionally biased region" description="Acidic residues" evidence="8">
    <location>
        <begin position="298"/>
        <end position="310"/>
    </location>
</feature>
<feature type="transmembrane region" description="Helical" evidence="7">
    <location>
        <begin position="230"/>
        <end position="248"/>
    </location>
</feature>
<evidence type="ECO:0000313" key="10">
    <source>
        <dbReference type="Proteomes" id="UP000249915"/>
    </source>
</evidence>
<evidence type="ECO:0000256" key="6">
    <source>
        <dbReference type="ARBA" id="ARBA00023136"/>
    </source>
</evidence>
<accession>A0A2V4AK57</accession>
<feature type="transmembrane region" description="Helical" evidence="7">
    <location>
        <begin position="27"/>
        <end position="45"/>
    </location>
</feature>
<evidence type="ECO:0000313" key="9">
    <source>
        <dbReference type="EMBL" id="PXY20655.1"/>
    </source>
</evidence>
<feature type="compositionally biased region" description="Basic and acidic residues" evidence="8">
    <location>
        <begin position="336"/>
        <end position="358"/>
    </location>
</feature>
<keyword evidence="2 7" id="KW-1003">Cell membrane</keyword>
<comment type="caution">
    <text evidence="9">The sequence shown here is derived from an EMBL/GenBank/DDBJ whole genome shotgun (WGS) entry which is preliminary data.</text>
</comment>
<dbReference type="Pfam" id="PF01790">
    <property type="entry name" value="LGT"/>
    <property type="match status" value="1"/>
</dbReference>
<comment type="pathway">
    <text evidence="7">Protein modification; lipoprotein biosynthesis (diacylglyceryl transfer).</text>
</comment>
<evidence type="ECO:0000256" key="7">
    <source>
        <dbReference type="HAMAP-Rule" id="MF_01147"/>
    </source>
</evidence>
<dbReference type="PANTHER" id="PTHR30589">
    <property type="entry name" value="PROLIPOPROTEIN DIACYLGLYCERYL TRANSFERASE"/>
    <property type="match status" value="1"/>
</dbReference>
<feature type="transmembrane region" description="Helical" evidence="7">
    <location>
        <begin position="126"/>
        <end position="146"/>
    </location>
</feature>
<comment type="similarity">
    <text evidence="1 7">Belongs to the Lgt family.</text>
</comment>
<evidence type="ECO:0000256" key="1">
    <source>
        <dbReference type="ARBA" id="ARBA00007150"/>
    </source>
</evidence>
<dbReference type="GO" id="GO:0005886">
    <property type="term" value="C:plasma membrane"/>
    <property type="evidence" value="ECO:0007669"/>
    <property type="project" value="UniProtKB-SubCell"/>
</dbReference>
<evidence type="ECO:0000256" key="4">
    <source>
        <dbReference type="ARBA" id="ARBA00022692"/>
    </source>
</evidence>
<dbReference type="InterPro" id="IPR001640">
    <property type="entry name" value="Lgt"/>
</dbReference>
<evidence type="ECO:0000256" key="8">
    <source>
        <dbReference type="SAM" id="MobiDB-lite"/>
    </source>
</evidence>
<comment type="subcellular location">
    <subcellularLocation>
        <location evidence="7">Cell membrane</location>
        <topology evidence="7">Multi-pass membrane protein</topology>
    </subcellularLocation>
</comment>
<evidence type="ECO:0000256" key="3">
    <source>
        <dbReference type="ARBA" id="ARBA00022679"/>
    </source>
</evidence>
<dbReference type="OrthoDB" id="871140at2"/>
<feature type="transmembrane region" description="Helical" evidence="7">
    <location>
        <begin position="57"/>
        <end position="77"/>
    </location>
</feature>
<protein>
    <recommendedName>
        <fullName evidence="7">Phosphatidylglycerol--prolipoprotein diacylglyceryl transferase</fullName>
        <ecNumber evidence="7">2.5.1.145</ecNumber>
    </recommendedName>
</protein>
<proteinExistence type="inferred from homology"/>
<evidence type="ECO:0000256" key="2">
    <source>
        <dbReference type="ARBA" id="ARBA00022475"/>
    </source>
</evidence>
<dbReference type="AlphaFoldDB" id="A0A2V4AK57"/>
<gene>
    <name evidence="7" type="primary">lgt</name>
    <name evidence="9" type="ORF">BAY60_24240</name>
</gene>
<name>A0A2V4AK57_9PSEU</name>
<feature type="transmembrane region" description="Helical" evidence="7">
    <location>
        <begin position="260"/>
        <end position="278"/>
    </location>
</feature>
<dbReference type="PANTHER" id="PTHR30589:SF0">
    <property type="entry name" value="PHOSPHATIDYLGLYCEROL--PROLIPOPROTEIN DIACYLGLYCERYL TRANSFERASE"/>
    <property type="match status" value="1"/>
</dbReference>
<dbReference type="NCBIfam" id="TIGR00544">
    <property type="entry name" value="lgt"/>
    <property type="match status" value="1"/>
</dbReference>
<feature type="transmembrane region" description="Helical" evidence="7">
    <location>
        <begin position="97"/>
        <end position="119"/>
    </location>
</feature>
<feature type="compositionally biased region" description="Basic and acidic residues" evidence="8">
    <location>
        <begin position="287"/>
        <end position="297"/>
    </location>
</feature>
<reference evidence="9 10" key="1">
    <citation type="submission" date="2016-07" db="EMBL/GenBank/DDBJ databases">
        <title>Draft genome sequence of Prauserella muralis DSM 45305, isolated from a mould-covered wall in an indoor environment.</title>
        <authorList>
            <person name="Ruckert C."/>
            <person name="Albersmeier A."/>
            <person name="Jiang C.-L."/>
            <person name="Jiang Y."/>
            <person name="Kalinowski J."/>
            <person name="Schneider O."/>
            <person name="Winkler A."/>
            <person name="Zotchev S.B."/>
        </authorList>
    </citation>
    <scope>NUCLEOTIDE SEQUENCE [LARGE SCALE GENOMIC DNA]</scope>
    <source>
        <strain evidence="9 10">DSM 45305</strain>
    </source>
</reference>
<dbReference type="HAMAP" id="MF_01147">
    <property type="entry name" value="Lgt"/>
    <property type="match status" value="1"/>
</dbReference>
<keyword evidence="4 7" id="KW-0812">Transmembrane</keyword>
<feature type="region of interest" description="Disordered" evidence="8">
    <location>
        <begin position="287"/>
        <end position="358"/>
    </location>
</feature>
<dbReference type="RefSeq" id="WP_112283623.1">
    <property type="nucleotide sequence ID" value="NZ_MASW01000006.1"/>
</dbReference>
<dbReference type="GO" id="GO:0008961">
    <property type="term" value="F:phosphatidylglycerol-prolipoprotein diacylglyceryl transferase activity"/>
    <property type="evidence" value="ECO:0007669"/>
    <property type="project" value="UniProtKB-UniRule"/>
</dbReference>
<keyword evidence="6 7" id="KW-0472">Membrane</keyword>
<feature type="binding site" evidence="7">
    <location>
        <position position="147"/>
    </location>
    <ligand>
        <name>a 1,2-diacyl-sn-glycero-3-phospho-(1'-sn-glycerol)</name>
        <dbReference type="ChEBI" id="CHEBI:64716"/>
    </ligand>
</feature>
<dbReference type="GO" id="GO:0042158">
    <property type="term" value="P:lipoprotein biosynthetic process"/>
    <property type="evidence" value="ECO:0007669"/>
    <property type="project" value="UniProtKB-UniRule"/>
</dbReference>
<dbReference type="EC" id="2.5.1.145" evidence="7"/>
<keyword evidence="3 7" id="KW-0808">Transferase</keyword>
<evidence type="ECO:0000256" key="5">
    <source>
        <dbReference type="ARBA" id="ARBA00022989"/>
    </source>
</evidence>
<sequence length="358" mass="38873">MTTASAFVLANIPSPDRGVWYLGPVPLRAYALCIILGIIVAIWWGDRRWVQRGGTKGAIVDIAVFAVPFGLVGGRLYHVITDNQLYFGEGKDPIRALYIWDGGLGIWGAIALGAVGAWIACRRKGIPLPAVADAIAPGIVVAQAIGRLGNYFNQELYGGPTDLPWGLEIYDRVDPDNPLIKDPLNGVALNDVPVEVVHPTFLYELLWNLGVALLVVWADRRFRLGHGRAFALYVAGYTAGRFWIELMRTDEANHILGLRVNVWTSMLLFAGAIAYFVLARRRGPREAPETLRDPWDRDDPDDASAGESADDGNGAERESGDADAAGAESEPPARAGESDDSGRDEATAGDERKVERGQ</sequence>
<dbReference type="Proteomes" id="UP000249915">
    <property type="component" value="Unassembled WGS sequence"/>
</dbReference>
<dbReference type="EMBL" id="MASW01000006">
    <property type="protein sequence ID" value="PXY20655.1"/>
    <property type="molecule type" value="Genomic_DNA"/>
</dbReference>
<organism evidence="9 10">
    <name type="scientific">Prauserella muralis</name>
    <dbReference type="NCBI Taxonomy" id="588067"/>
    <lineage>
        <taxon>Bacteria</taxon>
        <taxon>Bacillati</taxon>
        <taxon>Actinomycetota</taxon>
        <taxon>Actinomycetes</taxon>
        <taxon>Pseudonocardiales</taxon>
        <taxon>Pseudonocardiaceae</taxon>
        <taxon>Prauserella</taxon>
    </lineage>
</organism>
<keyword evidence="10" id="KW-1185">Reference proteome</keyword>
<keyword evidence="9" id="KW-0449">Lipoprotein</keyword>
<keyword evidence="5 7" id="KW-1133">Transmembrane helix</keyword>
<comment type="catalytic activity">
    <reaction evidence="7">
        <text>L-cysteinyl-[prolipoprotein] + a 1,2-diacyl-sn-glycero-3-phospho-(1'-sn-glycerol) = an S-1,2-diacyl-sn-glyceryl-L-cysteinyl-[prolipoprotein] + sn-glycerol 1-phosphate + H(+)</text>
        <dbReference type="Rhea" id="RHEA:56712"/>
        <dbReference type="Rhea" id="RHEA-COMP:14679"/>
        <dbReference type="Rhea" id="RHEA-COMP:14680"/>
        <dbReference type="ChEBI" id="CHEBI:15378"/>
        <dbReference type="ChEBI" id="CHEBI:29950"/>
        <dbReference type="ChEBI" id="CHEBI:57685"/>
        <dbReference type="ChEBI" id="CHEBI:64716"/>
        <dbReference type="ChEBI" id="CHEBI:140658"/>
        <dbReference type="EC" id="2.5.1.145"/>
    </reaction>
</comment>